<evidence type="ECO:0000313" key="4">
    <source>
        <dbReference type="RefSeq" id="XP_034098928.1"/>
    </source>
</evidence>
<dbReference type="InterPro" id="IPR001304">
    <property type="entry name" value="C-type_lectin-like"/>
</dbReference>
<dbReference type="InterPro" id="IPR016187">
    <property type="entry name" value="CTDL_fold"/>
</dbReference>
<dbReference type="OrthoDB" id="7647695at2759"/>
<gene>
    <name evidence="4" type="primary">LOC117564332</name>
</gene>
<dbReference type="SMART" id="SM00034">
    <property type="entry name" value="CLECT"/>
    <property type="match status" value="1"/>
</dbReference>
<dbReference type="InterPro" id="IPR016186">
    <property type="entry name" value="C-type_lectin-like/link_sf"/>
</dbReference>
<feature type="domain" description="C-type lectin" evidence="2">
    <location>
        <begin position="120"/>
        <end position="236"/>
    </location>
</feature>
<reference evidence="4" key="1">
    <citation type="submission" date="2025-08" db="UniProtKB">
        <authorList>
            <consortium name="RefSeq"/>
        </authorList>
    </citation>
    <scope>IDENTIFICATION</scope>
    <source>
        <strain evidence="4">15112-1751.03</strain>
        <tissue evidence="4">Whole Adult</tissue>
    </source>
</reference>
<dbReference type="AlphaFoldDB" id="A0A6P8WI26"/>
<dbReference type="Gene3D" id="3.10.100.10">
    <property type="entry name" value="Mannose-Binding Protein A, subunit A"/>
    <property type="match status" value="1"/>
</dbReference>
<evidence type="ECO:0000256" key="1">
    <source>
        <dbReference type="SAM" id="SignalP"/>
    </source>
</evidence>
<name>A0A6P8WI26_DROAB</name>
<keyword evidence="3" id="KW-1185">Reference proteome</keyword>
<dbReference type="GeneID" id="117564332"/>
<dbReference type="CDD" id="cd00037">
    <property type="entry name" value="CLECT"/>
    <property type="match status" value="1"/>
</dbReference>
<dbReference type="PROSITE" id="PS50041">
    <property type="entry name" value="C_TYPE_LECTIN_2"/>
    <property type="match status" value="1"/>
</dbReference>
<feature type="chain" id="PRO_5028081170" evidence="1">
    <location>
        <begin position="21"/>
        <end position="240"/>
    </location>
</feature>
<dbReference type="InterPro" id="IPR050111">
    <property type="entry name" value="C-type_lectin/snaclec_domain"/>
</dbReference>
<feature type="signal peptide" evidence="1">
    <location>
        <begin position="1"/>
        <end position="20"/>
    </location>
</feature>
<evidence type="ECO:0000313" key="3">
    <source>
        <dbReference type="Proteomes" id="UP000515160"/>
    </source>
</evidence>
<accession>A0A6P8WI26</accession>
<evidence type="ECO:0000259" key="2">
    <source>
        <dbReference type="PROSITE" id="PS50041"/>
    </source>
</evidence>
<keyword evidence="1" id="KW-0732">Signal</keyword>
<dbReference type="Proteomes" id="UP000515160">
    <property type="component" value="Chromosome 2L"/>
</dbReference>
<dbReference type="RefSeq" id="XP_034098928.1">
    <property type="nucleotide sequence ID" value="XM_034243037.2"/>
</dbReference>
<dbReference type="Pfam" id="PF00059">
    <property type="entry name" value="Lectin_C"/>
    <property type="match status" value="1"/>
</dbReference>
<sequence>MLFLLRAIVVLALLHSFGHTQNADDQLVIKVNPCDSYCFNVLKPMLEHISIMQNRWEECGAMKSVNASDRLDKIEQQLLAQQAIQATNAAAIQENKQNLTDQMKSIEKYKRELRKPFEKIGSGYYYIENTMKLSWFAAVHTCHRYGGHLLELNNREELDALIPKLHKDYSYWIDINDLSHENEFLSMTTGLGAEFLNWRTGEPNNAQQLEHCVNMFGAGFQMNDFKCGAETYFICESFEE</sequence>
<dbReference type="PANTHER" id="PTHR22803">
    <property type="entry name" value="MANNOSE, PHOSPHOLIPASE, LECTIN RECEPTOR RELATED"/>
    <property type="match status" value="1"/>
</dbReference>
<organism evidence="3 4">
    <name type="scientific">Drosophila albomicans</name>
    <name type="common">Fruit fly</name>
    <dbReference type="NCBI Taxonomy" id="7291"/>
    <lineage>
        <taxon>Eukaryota</taxon>
        <taxon>Metazoa</taxon>
        <taxon>Ecdysozoa</taxon>
        <taxon>Arthropoda</taxon>
        <taxon>Hexapoda</taxon>
        <taxon>Insecta</taxon>
        <taxon>Pterygota</taxon>
        <taxon>Neoptera</taxon>
        <taxon>Endopterygota</taxon>
        <taxon>Diptera</taxon>
        <taxon>Brachycera</taxon>
        <taxon>Muscomorpha</taxon>
        <taxon>Ephydroidea</taxon>
        <taxon>Drosophilidae</taxon>
        <taxon>Drosophila</taxon>
    </lineage>
</organism>
<protein>
    <submittedName>
        <fullName evidence="4">Accessory gland protein Acp29AB-like</fullName>
    </submittedName>
</protein>
<proteinExistence type="predicted"/>
<dbReference type="SUPFAM" id="SSF56436">
    <property type="entry name" value="C-type lectin-like"/>
    <property type="match status" value="1"/>
</dbReference>